<feature type="region of interest" description="Disordered" evidence="3">
    <location>
        <begin position="313"/>
        <end position="343"/>
    </location>
</feature>
<evidence type="ECO:0000313" key="5">
    <source>
        <dbReference type="EMBL" id="CAF9939589.1"/>
    </source>
</evidence>
<feature type="compositionally biased region" description="Basic and acidic residues" evidence="3">
    <location>
        <begin position="244"/>
        <end position="254"/>
    </location>
</feature>
<dbReference type="GO" id="GO:0000976">
    <property type="term" value="F:transcription cis-regulatory region binding"/>
    <property type="evidence" value="ECO:0007669"/>
    <property type="project" value="InterPro"/>
</dbReference>
<comment type="caution">
    <text evidence="5">The sequence shown here is derived from an EMBL/GenBank/DDBJ whole genome shotgun (WGS) entry which is preliminary data.</text>
</comment>
<accession>A0A8H3PG40</accession>
<comment type="subcellular location">
    <subcellularLocation>
        <location evidence="1">Nucleus</location>
    </subcellularLocation>
</comment>
<dbReference type="Proteomes" id="UP000664521">
    <property type="component" value="Unassembled WGS sequence"/>
</dbReference>
<feature type="domain" description="BZIP" evidence="4">
    <location>
        <begin position="68"/>
        <end position="83"/>
    </location>
</feature>
<feature type="compositionally biased region" description="Basic and acidic residues" evidence="3">
    <location>
        <begin position="79"/>
        <end position="90"/>
    </location>
</feature>
<organism evidence="5 6">
    <name type="scientific">Heterodermia speciosa</name>
    <dbReference type="NCBI Taxonomy" id="116794"/>
    <lineage>
        <taxon>Eukaryota</taxon>
        <taxon>Fungi</taxon>
        <taxon>Dikarya</taxon>
        <taxon>Ascomycota</taxon>
        <taxon>Pezizomycotina</taxon>
        <taxon>Lecanoromycetes</taxon>
        <taxon>OSLEUM clade</taxon>
        <taxon>Lecanoromycetidae</taxon>
        <taxon>Caliciales</taxon>
        <taxon>Physciaceae</taxon>
        <taxon>Heterodermia</taxon>
    </lineage>
</organism>
<feature type="compositionally biased region" description="Basic and acidic residues" evidence="3">
    <location>
        <begin position="139"/>
        <end position="159"/>
    </location>
</feature>
<keyword evidence="6" id="KW-1185">Reference proteome</keyword>
<feature type="region of interest" description="Disordered" evidence="3">
    <location>
        <begin position="139"/>
        <end position="186"/>
    </location>
</feature>
<feature type="compositionally biased region" description="Polar residues" evidence="3">
    <location>
        <begin position="314"/>
        <end position="343"/>
    </location>
</feature>
<dbReference type="InterPro" id="IPR018287">
    <property type="entry name" value="Hap4_TF_heteromerisation"/>
</dbReference>
<dbReference type="GO" id="GO:0090575">
    <property type="term" value="C:RNA polymerase II transcription regulator complex"/>
    <property type="evidence" value="ECO:0007669"/>
    <property type="project" value="TreeGrafter"/>
</dbReference>
<proteinExistence type="predicted"/>
<protein>
    <recommendedName>
        <fullName evidence="4">BZIP domain-containing protein</fullName>
    </recommendedName>
</protein>
<sequence length="462" mass="50255">MAASAASSPASATSPQALAPASSSSTNKSSISPSTSILTPSIFTNKEWVVPPRPKPGRKPAADTPPTKRKAQNRAAQRAFRERRAARVGELEEQAQQIEEEHEKERESLQYRIQQLQVEVGRYSRLVVSWSTKCQRLEEELSNERRLGSGGERRMKSDSEIGFGDGGDVHLRPRNDAPYRGTDTPQASARAIDTGLEDASIGCGKCSTDTRCECIEEVLEMSHNVNEAPTCTTKRPHSPASVFESKRNRHLDVKPEEEEREIDFTEQFSTKGLTRLASTSSNSLTVTTTADPCGFCQDGTACICAEMAAEEKQSNSNTDEPVIQNSAQPPEASQNPCSNGPGSCQQCRSDANSTLFCKALAASRNRLRTQPMQSSGTITSQTAAPSQTLSERAITGISLSCADTYATLSRHPAYERASEDPGAWMPKLATIPGGVERPAFEVEAASVMQTLRFFDRRFGRDA</sequence>
<evidence type="ECO:0000256" key="1">
    <source>
        <dbReference type="ARBA" id="ARBA00004123"/>
    </source>
</evidence>
<evidence type="ECO:0000313" key="6">
    <source>
        <dbReference type="Proteomes" id="UP000664521"/>
    </source>
</evidence>
<dbReference type="InterPro" id="IPR046347">
    <property type="entry name" value="bZIP_sf"/>
</dbReference>
<dbReference type="PROSITE" id="PS00036">
    <property type="entry name" value="BZIP_BASIC"/>
    <property type="match status" value="1"/>
</dbReference>
<feature type="compositionally biased region" description="Low complexity" evidence="3">
    <location>
        <begin position="1"/>
        <end position="42"/>
    </location>
</feature>
<evidence type="ECO:0000256" key="3">
    <source>
        <dbReference type="SAM" id="MobiDB-lite"/>
    </source>
</evidence>
<dbReference type="Pfam" id="PF00170">
    <property type="entry name" value="bZIP_1"/>
    <property type="match status" value="1"/>
</dbReference>
<dbReference type="EMBL" id="CAJPDS010000134">
    <property type="protein sequence ID" value="CAF9939589.1"/>
    <property type="molecule type" value="Genomic_DNA"/>
</dbReference>
<feature type="region of interest" description="Disordered" evidence="3">
    <location>
        <begin position="229"/>
        <end position="260"/>
    </location>
</feature>
<feature type="region of interest" description="Disordered" evidence="3">
    <location>
        <begin position="1"/>
        <end position="104"/>
    </location>
</feature>
<dbReference type="OrthoDB" id="5374328at2759"/>
<evidence type="ECO:0000256" key="2">
    <source>
        <dbReference type="ARBA" id="ARBA00023242"/>
    </source>
</evidence>
<feature type="compositionally biased region" description="Basic and acidic residues" evidence="3">
    <location>
        <begin position="167"/>
        <end position="177"/>
    </location>
</feature>
<dbReference type="InterPro" id="IPR050936">
    <property type="entry name" value="AP-1-like"/>
</dbReference>
<evidence type="ECO:0000259" key="4">
    <source>
        <dbReference type="PROSITE" id="PS00036"/>
    </source>
</evidence>
<reference evidence="5" key="1">
    <citation type="submission" date="2021-03" db="EMBL/GenBank/DDBJ databases">
        <authorList>
            <person name="Tagirdzhanova G."/>
        </authorList>
    </citation>
    <scope>NUCLEOTIDE SEQUENCE</scope>
</reference>
<dbReference type="AlphaFoldDB" id="A0A8H3PG40"/>
<dbReference type="GO" id="GO:0001228">
    <property type="term" value="F:DNA-binding transcription activator activity, RNA polymerase II-specific"/>
    <property type="evidence" value="ECO:0007669"/>
    <property type="project" value="TreeGrafter"/>
</dbReference>
<dbReference type="SMART" id="SM00338">
    <property type="entry name" value="BRLZ"/>
    <property type="match status" value="1"/>
</dbReference>
<dbReference type="SUPFAM" id="SSF57959">
    <property type="entry name" value="Leucine zipper domain"/>
    <property type="match status" value="1"/>
</dbReference>
<dbReference type="Gene3D" id="1.20.5.170">
    <property type="match status" value="1"/>
</dbReference>
<dbReference type="InterPro" id="IPR004827">
    <property type="entry name" value="bZIP"/>
</dbReference>
<gene>
    <name evidence="5" type="ORF">HETSPECPRED_001823</name>
</gene>
<name>A0A8H3PG40_9LECA</name>
<dbReference type="PANTHER" id="PTHR40621:SF7">
    <property type="entry name" value="BZIP DOMAIN-CONTAINING PROTEIN"/>
    <property type="match status" value="1"/>
</dbReference>
<keyword evidence="2" id="KW-0539">Nucleus</keyword>
<dbReference type="PANTHER" id="PTHR40621">
    <property type="entry name" value="TRANSCRIPTION FACTOR KAPC-RELATED"/>
    <property type="match status" value="1"/>
</dbReference>
<dbReference type="Pfam" id="PF10297">
    <property type="entry name" value="Hap4_Hap_bind"/>
    <property type="match status" value="1"/>
</dbReference>